<feature type="chain" id="PRO_5042833659" evidence="2">
    <location>
        <begin position="25"/>
        <end position="85"/>
    </location>
</feature>
<evidence type="ECO:0000313" key="4">
    <source>
        <dbReference type="Proteomes" id="UP001372338"/>
    </source>
</evidence>
<name>A0AAN9FBB6_CROPI</name>
<dbReference type="Proteomes" id="UP001372338">
    <property type="component" value="Unassembled WGS sequence"/>
</dbReference>
<sequence>MGHSRFVVLLVSTILLLSFGYGLGRVALMESVEPKHSIARIEEHYEKIRKMFEIMDYADPEPNINPKTGYLLSPPPPISATPPRG</sequence>
<proteinExistence type="predicted"/>
<protein>
    <submittedName>
        <fullName evidence="3">Uncharacterized protein</fullName>
    </submittedName>
</protein>
<evidence type="ECO:0000313" key="3">
    <source>
        <dbReference type="EMBL" id="KAK7273402.1"/>
    </source>
</evidence>
<feature type="signal peptide" evidence="2">
    <location>
        <begin position="1"/>
        <end position="24"/>
    </location>
</feature>
<dbReference type="EMBL" id="JAYWIO010000003">
    <property type="protein sequence ID" value="KAK7273402.1"/>
    <property type="molecule type" value="Genomic_DNA"/>
</dbReference>
<comment type="caution">
    <text evidence="3">The sequence shown here is derived from an EMBL/GenBank/DDBJ whole genome shotgun (WGS) entry which is preliminary data.</text>
</comment>
<keyword evidence="4" id="KW-1185">Reference proteome</keyword>
<keyword evidence="2" id="KW-0732">Signal</keyword>
<feature type="compositionally biased region" description="Pro residues" evidence="1">
    <location>
        <begin position="73"/>
        <end position="85"/>
    </location>
</feature>
<dbReference type="PANTHER" id="PTHR37908">
    <property type="entry name" value="TRANSMEMBRANE PROTEIN"/>
    <property type="match status" value="1"/>
</dbReference>
<feature type="region of interest" description="Disordered" evidence="1">
    <location>
        <begin position="66"/>
        <end position="85"/>
    </location>
</feature>
<dbReference type="PANTHER" id="PTHR37908:SF4">
    <property type="entry name" value="PROTEIN, PUTATIVE-RELATED"/>
    <property type="match status" value="1"/>
</dbReference>
<accession>A0AAN9FBB6</accession>
<reference evidence="3 4" key="1">
    <citation type="submission" date="2024-01" db="EMBL/GenBank/DDBJ databases">
        <title>The genomes of 5 underutilized Papilionoideae crops provide insights into root nodulation and disease resistanc.</title>
        <authorList>
            <person name="Yuan L."/>
        </authorList>
    </citation>
    <scope>NUCLEOTIDE SEQUENCE [LARGE SCALE GENOMIC DNA]</scope>
    <source>
        <strain evidence="3">ZHUSHIDOU_FW_LH</strain>
        <tissue evidence="3">Leaf</tissue>
    </source>
</reference>
<organism evidence="3 4">
    <name type="scientific">Crotalaria pallida</name>
    <name type="common">Smooth rattlebox</name>
    <name type="synonym">Crotalaria striata</name>
    <dbReference type="NCBI Taxonomy" id="3830"/>
    <lineage>
        <taxon>Eukaryota</taxon>
        <taxon>Viridiplantae</taxon>
        <taxon>Streptophyta</taxon>
        <taxon>Embryophyta</taxon>
        <taxon>Tracheophyta</taxon>
        <taxon>Spermatophyta</taxon>
        <taxon>Magnoliopsida</taxon>
        <taxon>eudicotyledons</taxon>
        <taxon>Gunneridae</taxon>
        <taxon>Pentapetalae</taxon>
        <taxon>rosids</taxon>
        <taxon>fabids</taxon>
        <taxon>Fabales</taxon>
        <taxon>Fabaceae</taxon>
        <taxon>Papilionoideae</taxon>
        <taxon>50 kb inversion clade</taxon>
        <taxon>genistoids sensu lato</taxon>
        <taxon>core genistoids</taxon>
        <taxon>Crotalarieae</taxon>
        <taxon>Crotalaria</taxon>
    </lineage>
</organism>
<evidence type="ECO:0000256" key="2">
    <source>
        <dbReference type="SAM" id="SignalP"/>
    </source>
</evidence>
<evidence type="ECO:0000256" key="1">
    <source>
        <dbReference type="SAM" id="MobiDB-lite"/>
    </source>
</evidence>
<dbReference type="AlphaFoldDB" id="A0AAN9FBB6"/>
<gene>
    <name evidence="3" type="ORF">RIF29_14451</name>
</gene>